<evidence type="ECO:0000313" key="5">
    <source>
        <dbReference type="Proteomes" id="UP000325411"/>
    </source>
</evidence>
<comment type="caution">
    <text evidence="1">The sequence shown here is derived from an EMBL/GenBank/DDBJ whole genome shotgun (WGS) entry which is preliminary data.</text>
</comment>
<accession>A0A5M9H709</accession>
<reference evidence="2 6" key="3">
    <citation type="submission" date="2023-03" db="EMBL/GenBank/DDBJ databases">
        <title>Genetic diversity of Bacillus cereus sensu lato isolates from Slovenia.</title>
        <authorList>
            <person name="Abdelli M."/>
        </authorList>
    </citation>
    <scope>NUCLEOTIDE SEQUENCE [LARGE SCALE GENOMIC DNA]</scope>
    <source>
        <strain evidence="2 6">SIBC61B</strain>
    </source>
</reference>
<protein>
    <submittedName>
        <fullName evidence="1">Uncharacterized protein</fullName>
    </submittedName>
</protein>
<name>A0A5M9H709_9BACI</name>
<dbReference type="Proteomes" id="UP001221338">
    <property type="component" value="Unassembled WGS sequence"/>
</dbReference>
<dbReference type="RefSeq" id="WP_001142883.1">
    <property type="nucleotide sequence ID" value="NZ_CP040880.1"/>
</dbReference>
<evidence type="ECO:0000313" key="1">
    <source>
        <dbReference type="EMBL" id="KAA8480988.1"/>
    </source>
</evidence>
<dbReference type="EMBL" id="FWYW01000092">
    <property type="protein sequence ID" value="SME36569.1"/>
    <property type="molecule type" value="Genomic_DNA"/>
</dbReference>
<reference evidence="3 4" key="1">
    <citation type="submission" date="2017-04" db="EMBL/GenBank/DDBJ databases">
        <authorList>
            <person name="Criscuolo A."/>
        </authorList>
    </citation>
    <scope>NUCLEOTIDE SEQUENCE [LARGE SCALE GENOMIC DNA]</scope>
    <source>
        <strain evidence="3">16-00174</strain>
    </source>
</reference>
<evidence type="ECO:0000313" key="2">
    <source>
        <dbReference type="EMBL" id="MDG0940867.1"/>
    </source>
</evidence>
<sequence>MPTNNSPENILHTAYETKMISSGDNSPSIKIKGTKLQYLLVLIHLGFESNAIKMMLNWTNDEFEKLVNLLEAEGLLKQIGGRYYPTCMIITACEGEKLYNLCEPLIKPTLKIIENHSSHIEDISKRIDTFNHLSRESYSLLLYSGVLLDFGQINYIEGNYLKKKRPLRNKNRYYYAIQEQELTDIEAFGMYGNTYLDLGEVQIGLYGNSRYSTLNLITANNEIFEEYFQNTNTDINYKKKQLVKGFVAADRQKDLHLNVVYEKLGLYQNSQPVIPVFKRTDLSTLNEIANTISEDLVLLFNENDKLLKQYFAGSRYSKEITYEEFFIWWYHFFYTKVTEELIKQGVIITSTQKNQTYIIHQ</sequence>
<organism evidence="1 5">
    <name type="scientific">Bacillus paranthracis</name>
    <dbReference type="NCBI Taxonomy" id="2026186"/>
    <lineage>
        <taxon>Bacteria</taxon>
        <taxon>Bacillati</taxon>
        <taxon>Bacillota</taxon>
        <taxon>Bacilli</taxon>
        <taxon>Bacillales</taxon>
        <taxon>Bacillaceae</taxon>
        <taxon>Bacillus</taxon>
        <taxon>Bacillus cereus group</taxon>
    </lineage>
</organism>
<dbReference type="EMBL" id="JARPRV010000002">
    <property type="protein sequence ID" value="MDG0940867.1"/>
    <property type="molecule type" value="Genomic_DNA"/>
</dbReference>
<keyword evidence="6" id="KW-1185">Reference proteome</keyword>
<reference evidence="1 5" key="2">
    <citation type="submission" date="2019-09" db="EMBL/GenBank/DDBJ databases">
        <authorList>
            <person name="Geng P."/>
            <person name="Wan X."/>
            <person name="Zhou G."/>
            <person name="Yuan Z."/>
            <person name="Hu X."/>
        </authorList>
    </citation>
    <scope>NUCLEOTIDE SEQUENCE [LARGE SCALE GENOMIC DNA]</scope>
    <source>
        <strain evidence="1 5">EFR-4</strain>
    </source>
</reference>
<gene>
    <name evidence="3" type="ORF">BACERE00174_04967</name>
    <name evidence="1" type="ORF">FYW06_04035</name>
    <name evidence="2" type="ORF">P6U22_06590</name>
</gene>
<proteinExistence type="predicted"/>
<evidence type="ECO:0000313" key="4">
    <source>
        <dbReference type="Proteomes" id="UP000194422"/>
    </source>
</evidence>
<evidence type="ECO:0000313" key="3">
    <source>
        <dbReference type="EMBL" id="SME36569.1"/>
    </source>
</evidence>
<dbReference type="Proteomes" id="UP000325411">
    <property type="component" value="Unassembled WGS sequence"/>
</dbReference>
<dbReference type="EMBL" id="VXCE01000001">
    <property type="protein sequence ID" value="KAA8480988.1"/>
    <property type="molecule type" value="Genomic_DNA"/>
</dbReference>
<dbReference type="Proteomes" id="UP000194422">
    <property type="component" value="Unassembled WGS sequence"/>
</dbReference>
<evidence type="ECO:0000313" key="6">
    <source>
        <dbReference type="Proteomes" id="UP001221338"/>
    </source>
</evidence>
<dbReference type="AlphaFoldDB" id="A0A5M9H709"/>